<dbReference type="AlphaFoldDB" id="A0A7S2DHI1"/>
<dbReference type="PANTHER" id="PTHR15629:SF2">
    <property type="entry name" value="SH3 DOMAIN-CONTAINING YSC84-LIKE PROTEIN 1"/>
    <property type="match status" value="1"/>
</dbReference>
<evidence type="ECO:0000259" key="2">
    <source>
        <dbReference type="Pfam" id="PF04366"/>
    </source>
</evidence>
<protein>
    <recommendedName>
        <fullName evidence="2">Ysc84 actin-binding domain-containing protein</fullName>
    </recommendedName>
</protein>
<organism evidence="3">
    <name type="scientific">Octactis speculum</name>
    <dbReference type="NCBI Taxonomy" id="3111310"/>
    <lineage>
        <taxon>Eukaryota</taxon>
        <taxon>Sar</taxon>
        <taxon>Stramenopiles</taxon>
        <taxon>Ochrophyta</taxon>
        <taxon>Dictyochophyceae</taxon>
        <taxon>Dictyochales</taxon>
        <taxon>Dictyochaceae</taxon>
        <taxon>Octactis</taxon>
    </lineage>
</organism>
<dbReference type="EMBL" id="HBGS01042307">
    <property type="protein sequence ID" value="CAD9452666.1"/>
    <property type="molecule type" value="Transcribed_RNA"/>
</dbReference>
<dbReference type="InterPro" id="IPR051702">
    <property type="entry name" value="SH3_domain_YSC84-like"/>
</dbReference>
<dbReference type="GO" id="GO:0035091">
    <property type="term" value="F:phosphatidylinositol binding"/>
    <property type="evidence" value="ECO:0007669"/>
    <property type="project" value="TreeGrafter"/>
</dbReference>
<dbReference type="PANTHER" id="PTHR15629">
    <property type="entry name" value="SH3YL1 PROTEIN"/>
    <property type="match status" value="1"/>
</dbReference>
<feature type="compositionally biased region" description="Polar residues" evidence="1">
    <location>
        <begin position="384"/>
        <end position="396"/>
    </location>
</feature>
<feature type="region of interest" description="Disordered" evidence="1">
    <location>
        <begin position="375"/>
        <end position="396"/>
    </location>
</feature>
<sequence length="396" mass="42026">MNAKEAALSLNRNIQNSDAWAQTKETAESLNTQAQKAAVRVQEEVSVVLRGPVASITFTERKLGLTLSCDEESGKAIVSRVDLDGAAATLGVQVGQIVVSIKSARSDTITIDTYEQLMSLFPAMGRPVTIGFITPFNPTSGYKDFFMASSMADEIFRATNTVQNMTARLNMDAVIPQAIINRAAGLAFFRISKLGFGISFQGGTGVMVARAKEGNENGWSAPILLSMMGTGYGMQIGAEVSQVLMVLNSVEAVRAFTTGQQIVLGGNMGIAAGVIGRKSGINGNFHGGPLLSDASRAVGTDGGTPLRIAPCYCYCHSKGLFMGISLEGAIIQPRDKMNEEFYGTVTLNELLFGNVPPPTEAANLYAALNADLDTPQPRPFHDNVPSNISQAGEQSE</sequence>
<evidence type="ECO:0000313" key="3">
    <source>
        <dbReference type="EMBL" id="CAD9452666.1"/>
    </source>
</evidence>
<name>A0A7S2DHI1_9STRA</name>
<gene>
    <name evidence="3" type="ORF">DSPE1174_LOCUS21796</name>
</gene>
<feature type="domain" description="Ysc84 actin-binding" evidence="2">
    <location>
        <begin position="229"/>
        <end position="370"/>
    </location>
</feature>
<dbReference type="InterPro" id="IPR007461">
    <property type="entry name" value="Ysc84_actin-binding"/>
</dbReference>
<evidence type="ECO:0000256" key="1">
    <source>
        <dbReference type="SAM" id="MobiDB-lite"/>
    </source>
</evidence>
<proteinExistence type="predicted"/>
<reference evidence="3" key="1">
    <citation type="submission" date="2021-01" db="EMBL/GenBank/DDBJ databases">
        <authorList>
            <person name="Corre E."/>
            <person name="Pelletier E."/>
            <person name="Niang G."/>
            <person name="Scheremetjew M."/>
            <person name="Finn R."/>
            <person name="Kale V."/>
            <person name="Holt S."/>
            <person name="Cochrane G."/>
            <person name="Meng A."/>
            <person name="Brown T."/>
            <person name="Cohen L."/>
        </authorList>
    </citation>
    <scope>NUCLEOTIDE SEQUENCE</scope>
    <source>
        <strain evidence="3">CCMP1381</strain>
    </source>
</reference>
<dbReference type="InterPro" id="IPR036034">
    <property type="entry name" value="PDZ_sf"/>
</dbReference>
<accession>A0A7S2DHI1</accession>
<dbReference type="SUPFAM" id="SSF50156">
    <property type="entry name" value="PDZ domain-like"/>
    <property type="match status" value="1"/>
</dbReference>
<dbReference type="Pfam" id="PF04366">
    <property type="entry name" value="Ysc84"/>
    <property type="match status" value="1"/>
</dbReference>